<dbReference type="GO" id="GO:0046872">
    <property type="term" value="F:metal ion binding"/>
    <property type="evidence" value="ECO:0007669"/>
    <property type="project" value="UniProtKB-UniRule"/>
</dbReference>
<dbReference type="Pfam" id="PF01654">
    <property type="entry name" value="Cyt_bd_oxida_I"/>
    <property type="match status" value="1"/>
</dbReference>
<feature type="transmembrane region" description="Helical" evidence="12">
    <location>
        <begin position="317"/>
        <end position="344"/>
    </location>
</feature>
<keyword evidence="7 12" id="KW-0479">Metal-binding</keyword>
<keyword evidence="9 12" id="KW-1133">Transmembrane helix</keyword>
<gene>
    <name evidence="14" type="ORF">BSU04_02625</name>
</gene>
<feature type="transmembrane region" description="Helical" evidence="12">
    <location>
        <begin position="410"/>
        <end position="428"/>
    </location>
</feature>
<feature type="transmembrane region" description="Helical" evidence="12">
    <location>
        <begin position="55"/>
        <end position="76"/>
    </location>
</feature>
<protein>
    <submittedName>
        <fullName evidence="14">Cytochrome bd2, subunit I</fullName>
    </submittedName>
</protein>
<dbReference type="AlphaFoldDB" id="A0A226XAJ6"/>
<keyword evidence="11 12" id="KW-0472">Membrane</keyword>
<dbReference type="InterPro" id="IPR002585">
    <property type="entry name" value="Cyt-d_ubiquinol_oxidase_su_1"/>
</dbReference>
<feature type="region of interest" description="Disordered" evidence="13">
    <location>
        <begin position="454"/>
        <end position="495"/>
    </location>
</feature>
<evidence type="ECO:0000256" key="13">
    <source>
        <dbReference type="SAM" id="MobiDB-lite"/>
    </source>
</evidence>
<evidence type="ECO:0000313" key="15">
    <source>
        <dbReference type="Proteomes" id="UP000214720"/>
    </source>
</evidence>
<evidence type="ECO:0000256" key="10">
    <source>
        <dbReference type="ARBA" id="ARBA00023004"/>
    </source>
</evidence>
<organism evidence="14 15">
    <name type="scientific">Caballeronia sordidicola</name>
    <name type="common">Burkholderia sordidicola</name>
    <dbReference type="NCBI Taxonomy" id="196367"/>
    <lineage>
        <taxon>Bacteria</taxon>
        <taxon>Pseudomonadati</taxon>
        <taxon>Pseudomonadota</taxon>
        <taxon>Betaproteobacteria</taxon>
        <taxon>Burkholderiales</taxon>
        <taxon>Burkholderiaceae</taxon>
        <taxon>Caballeronia</taxon>
    </lineage>
</organism>
<dbReference type="Proteomes" id="UP000214720">
    <property type="component" value="Unassembled WGS sequence"/>
</dbReference>
<feature type="transmembrane region" description="Helical" evidence="12">
    <location>
        <begin position="356"/>
        <end position="375"/>
    </location>
</feature>
<dbReference type="GO" id="GO:0020037">
    <property type="term" value="F:heme binding"/>
    <property type="evidence" value="ECO:0007669"/>
    <property type="project" value="TreeGrafter"/>
</dbReference>
<dbReference type="eggNOG" id="COG1271">
    <property type="taxonomic scope" value="Bacteria"/>
</dbReference>
<evidence type="ECO:0000256" key="1">
    <source>
        <dbReference type="ARBA" id="ARBA00004651"/>
    </source>
</evidence>
<keyword evidence="5 12" id="KW-0349">Heme</keyword>
<dbReference type="PANTHER" id="PTHR30365:SF14">
    <property type="entry name" value="CYTOCHROME BD MENAQUINOL OXIDASE SUBUNIT I-RELATED"/>
    <property type="match status" value="1"/>
</dbReference>
<dbReference type="GO" id="GO:0009055">
    <property type="term" value="F:electron transfer activity"/>
    <property type="evidence" value="ECO:0007669"/>
    <property type="project" value="UniProtKB-UniRule"/>
</dbReference>
<evidence type="ECO:0000256" key="6">
    <source>
        <dbReference type="ARBA" id="ARBA00022692"/>
    </source>
</evidence>
<accession>A0A226XAJ6</accession>
<comment type="caution">
    <text evidence="14">The sequence shown here is derived from an EMBL/GenBank/DDBJ whole genome shotgun (WGS) entry which is preliminary data.</text>
</comment>
<comment type="subcellular location">
    <subcellularLocation>
        <location evidence="12">Cell inner membrane</location>
    </subcellularLocation>
    <subcellularLocation>
        <location evidence="1">Cell membrane</location>
        <topology evidence="1">Multi-pass membrane protein</topology>
    </subcellularLocation>
</comment>
<dbReference type="EMBL" id="MTHB01000023">
    <property type="protein sequence ID" value="OXC80129.1"/>
    <property type="molecule type" value="Genomic_DNA"/>
</dbReference>
<feature type="transmembrane region" description="Helical" evidence="12">
    <location>
        <begin position="12"/>
        <end position="43"/>
    </location>
</feature>
<dbReference type="RefSeq" id="WP_089159105.1">
    <property type="nucleotide sequence ID" value="NZ_MTHB01000023.1"/>
</dbReference>
<evidence type="ECO:0000256" key="4">
    <source>
        <dbReference type="ARBA" id="ARBA00022475"/>
    </source>
</evidence>
<feature type="compositionally biased region" description="Low complexity" evidence="13">
    <location>
        <begin position="455"/>
        <end position="495"/>
    </location>
</feature>
<keyword evidence="8 12" id="KW-0249">Electron transport</keyword>
<keyword evidence="3 12" id="KW-0813">Transport</keyword>
<dbReference type="GO" id="GO:0070069">
    <property type="term" value="C:cytochrome complex"/>
    <property type="evidence" value="ECO:0007669"/>
    <property type="project" value="UniProtKB-UniRule"/>
</dbReference>
<evidence type="ECO:0000256" key="8">
    <source>
        <dbReference type="ARBA" id="ARBA00022982"/>
    </source>
</evidence>
<evidence type="ECO:0000313" key="14">
    <source>
        <dbReference type="EMBL" id="OXC80129.1"/>
    </source>
</evidence>
<feature type="transmembrane region" description="Helical" evidence="12">
    <location>
        <begin position="219"/>
        <end position="237"/>
    </location>
</feature>
<evidence type="ECO:0000256" key="5">
    <source>
        <dbReference type="ARBA" id="ARBA00022617"/>
    </source>
</evidence>
<keyword evidence="6 12" id="KW-0812">Transmembrane</keyword>
<dbReference type="PIRSF" id="PIRSF006446">
    <property type="entry name" value="Cyt_quinol_oxidase_1"/>
    <property type="match status" value="1"/>
</dbReference>
<reference evidence="15" key="1">
    <citation type="submission" date="2017-01" db="EMBL/GenBank/DDBJ databases">
        <title>Genome Analysis of Deinococcus marmoris KOPRI26562.</title>
        <authorList>
            <person name="Kim J.H."/>
            <person name="Oh H.-M."/>
        </authorList>
    </citation>
    <scope>NUCLEOTIDE SEQUENCE [LARGE SCALE GENOMIC DNA]</scope>
    <source>
        <strain evidence="15">PAMC 26633</strain>
    </source>
</reference>
<feature type="transmembrane region" description="Helical" evidence="12">
    <location>
        <begin position="188"/>
        <end position="207"/>
    </location>
</feature>
<feature type="transmembrane region" description="Helical" evidence="12">
    <location>
        <begin position="125"/>
        <end position="147"/>
    </location>
</feature>
<evidence type="ECO:0000256" key="9">
    <source>
        <dbReference type="ARBA" id="ARBA00022989"/>
    </source>
</evidence>
<evidence type="ECO:0000256" key="7">
    <source>
        <dbReference type="ARBA" id="ARBA00022723"/>
    </source>
</evidence>
<dbReference type="GO" id="GO:0016682">
    <property type="term" value="F:oxidoreductase activity, acting on diphenols and related substances as donors, oxygen as acceptor"/>
    <property type="evidence" value="ECO:0007669"/>
    <property type="project" value="TreeGrafter"/>
</dbReference>
<keyword evidence="10 12" id="KW-0408">Iron</keyword>
<evidence type="ECO:0000256" key="11">
    <source>
        <dbReference type="ARBA" id="ARBA00023136"/>
    </source>
</evidence>
<evidence type="ECO:0000256" key="12">
    <source>
        <dbReference type="PIRNR" id="PIRNR006446"/>
    </source>
</evidence>
<dbReference type="GO" id="GO:0005886">
    <property type="term" value="C:plasma membrane"/>
    <property type="evidence" value="ECO:0007669"/>
    <property type="project" value="UniProtKB-SubCell"/>
</dbReference>
<name>A0A226XAJ6_CABSO</name>
<comment type="similarity">
    <text evidence="2 12">Belongs to the cytochrome ubiquinol oxidase subunit 1 family.</text>
</comment>
<evidence type="ECO:0000256" key="3">
    <source>
        <dbReference type="ARBA" id="ARBA00022448"/>
    </source>
</evidence>
<sequence length="495" mass="54163">MEFDAVLLSRFQFAWVIAFHILLPAFTVGLSCFIATLELLWWISKRDVYRRLSAFWLKIFAVSFGMGVVSGIVMPFQFGTNWSRFTDATASVIGPLMGYEVLTAFFLEAAFLGVLLFGRKLVPQWAHVLAAVFVASGTVISSFWILAVNSWMQTPAGYKILPDGRFEVTSFFDAIFTPSFPYRLGHTVSAFLVTAAFVILGVGALYLRQGRALEESRVMTKMALIFLVIMVPVQMVIGDAHGLNTLEHQPAKVAAMEGLWNTGSRVPAAIFAIPDQANERNDFEISIPVLGSIYLTHDPNGTVRGLKDFPREDRPNVAVVFFAFRIMVGIALLMFALVLSGIVLFARGKLETSVRWLRCATYGMPLGFIAVLAGWTTTEAGRQPWTVYGLMRTRDSVTPSLTAGDVGLSWLLYVLAYIVIFGSGFILLRRLVRIGPADEHVDTDHALLQPETRAARPLSAASANASPGASANASGRASAVKPVGPDDVVPPSRRS</sequence>
<evidence type="ECO:0000256" key="2">
    <source>
        <dbReference type="ARBA" id="ARBA00009819"/>
    </source>
</evidence>
<keyword evidence="4 12" id="KW-1003">Cell membrane</keyword>
<feature type="transmembrane region" description="Helical" evidence="12">
    <location>
        <begin position="96"/>
        <end position="118"/>
    </location>
</feature>
<proteinExistence type="inferred from homology"/>
<dbReference type="GO" id="GO:0019646">
    <property type="term" value="P:aerobic electron transport chain"/>
    <property type="evidence" value="ECO:0007669"/>
    <property type="project" value="InterPro"/>
</dbReference>
<dbReference type="OrthoDB" id="9807042at2"/>
<dbReference type="PANTHER" id="PTHR30365">
    <property type="entry name" value="CYTOCHROME D UBIQUINOL OXIDASE"/>
    <property type="match status" value="1"/>
</dbReference>